<feature type="site" description="Interaction with DNA substrate" evidence="7">
    <location>
        <position position="227"/>
    </location>
</feature>
<organism evidence="9 10">
    <name type="scientific">Trifolium medium</name>
    <dbReference type="NCBI Taxonomy" id="97028"/>
    <lineage>
        <taxon>Eukaryota</taxon>
        <taxon>Viridiplantae</taxon>
        <taxon>Streptophyta</taxon>
        <taxon>Embryophyta</taxon>
        <taxon>Tracheophyta</taxon>
        <taxon>Spermatophyta</taxon>
        <taxon>Magnoliopsida</taxon>
        <taxon>eudicotyledons</taxon>
        <taxon>Gunneridae</taxon>
        <taxon>Pentapetalae</taxon>
        <taxon>rosids</taxon>
        <taxon>fabids</taxon>
        <taxon>Fabales</taxon>
        <taxon>Fabaceae</taxon>
        <taxon>Papilionoideae</taxon>
        <taxon>50 kb inversion clade</taxon>
        <taxon>NPAAA clade</taxon>
        <taxon>Hologalegina</taxon>
        <taxon>IRL clade</taxon>
        <taxon>Trifolieae</taxon>
        <taxon>Trifolium</taxon>
    </lineage>
</organism>
<feature type="site" description="Transition state stabilizer" evidence="7">
    <location>
        <position position="144"/>
    </location>
</feature>
<keyword evidence="6" id="KW-0464">Manganese</keyword>
<evidence type="ECO:0000256" key="1">
    <source>
        <dbReference type="ARBA" id="ARBA00007092"/>
    </source>
</evidence>
<reference evidence="9 10" key="1">
    <citation type="journal article" date="2018" name="Front. Plant Sci.">
        <title>Red Clover (Trifolium pratense) and Zigzag Clover (T. medium) - A Picture of Genomic Similarities and Differences.</title>
        <authorList>
            <person name="Dluhosova J."/>
            <person name="Istvanek J."/>
            <person name="Nedelnik J."/>
            <person name="Repkova J."/>
        </authorList>
    </citation>
    <scope>NUCLEOTIDE SEQUENCE [LARGE SCALE GENOMIC DNA]</scope>
    <source>
        <strain evidence="10">cv. 10/8</strain>
        <tissue evidence="9">Leaf</tissue>
    </source>
</reference>
<keyword evidence="10" id="KW-1185">Reference proteome</keyword>
<dbReference type="GO" id="GO:0008311">
    <property type="term" value="F:double-stranded DNA 3'-5' DNA exonuclease activity"/>
    <property type="evidence" value="ECO:0007669"/>
    <property type="project" value="TreeGrafter"/>
</dbReference>
<comment type="cofactor">
    <cofactor evidence="6">
        <name>Mg(2+)</name>
        <dbReference type="ChEBI" id="CHEBI:18420"/>
    </cofactor>
    <cofactor evidence="6">
        <name>Mn(2+)</name>
        <dbReference type="ChEBI" id="CHEBI:29035"/>
    </cofactor>
    <text evidence="6">Probably binds two magnesium or manganese ions per subunit.</text>
</comment>
<evidence type="ECO:0000313" key="10">
    <source>
        <dbReference type="Proteomes" id="UP000265520"/>
    </source>
</evidence>
<dbReference type="SUPFAM" id="SSF56219">
    <property type="entry name" value="DNase I-like"/>
    <property type="match status" value="1"/>
</dbReference>
<feature type="active site" description="Proton acceptor" evidence="5">
    <location>
        <position position="227"/>
    </location>
</feature>
<feature type="binding site" evidence="6">
    <location>
        <position position="7"/>
    </location>
    <ligand>
        <name>Mg(2+)</name>
        <dbReference type="ChEBI" id="CHEBI:18420"/>
        <label>1</label>
    </ligand>
</feature>
<dbReference type="Gene3D" id="3.60.10.10">
    <property type="entry name" value="Endonuclease/exonuclease/phosphatase"/>
    <property type="match status" value="1"/>
</dbReference>
<dbReference type="Proteomes" id="UP000265520">
    <property type="component" value="Unassembled WGS sequence"/>
</dbReference>
<evidence type="ECO:0000256" key="4">
    <source>
        <dbReference type="ARBA" id="ARBA00022842"/>
    </source>
</evidence>
<feature type="site" description="Important for catalytic activity" evidence="7">
    <location>
        <position position="200"/>
    </location>
</feature>
<evidence type="ECO:0000256" key="5">
    <source>
        <dbReference type="PIRSR" id="PIRSR604808-1"/>
    </source>
</evidence>
<accession>A0A392PBC2</accession>
<feature type="binding site" evidence="6">
    <location>
        <position position="142"/>
    </location>
    <ligand>
        <name>Mg(2+)</name>
        <dbReference type="ChEBI" id="CHEBI:18420"/>
        <label>1</label>
    </ligand>
</feature>
<evidence type="ECO:0000259" key="8">
    <source>
        <dbReference type="Pfam" id="PF03372"/>
    </source>
</evidence>
<protein>
    <recommendedName>
        <fullName evidence="8">Endonuclease/exonuclease/phosphatase domain-containing protein</fullName>
    </recommendedName>
</protein>
<feature type="binding site" evidence="6">
    <location>
        <position position="144"/>
    </location>
    <ligand>
        <name>Mg(2+)</name>
        <dbReference type="ChEBI" id="CHEBI:18420"/>
        <label>1</label>
    </ligand>
</feature>
<dbReference type="InterPro" id="IPR005135">
    <property type="entry name" value="Endo/exonuclease/phosphatase"/>
</dbReference>
<dbReference type="GO" id="GO:0003906">
    <property type="term" value="F:DNA-(apurinic or apyrimidinic site) endonuclease activity"/>
    <property type="evidence" value="ECO:0007669"/>
    <property type="project" value="TreeGrafter"/>
</dbReference>
<dbReference type="AlphaFoldDB" id="A0A392PBC2"/>
<dbReference type="InterPro" id="IPR036691">
    <property type="entry name" value="Endo/exonu/phosph_ase_sf"/>
</dbReference>
<dbReference type="PANTHER" id="PTHR22748">
    <property type="entry name" value="AP ENDONUCLEASE"/>
    <property type="match status" value="1"/>
</dbReference>
<comment type="caution">
    <text evidence="9">The sequence shown here is derived from an EMBL/GenBank/DDBJ whole genome shotgun (WGS) entry which is preliminary data.</text>
</comment>
<dbReference type="PANTHER" id="PTHR22748:SF11">
    <property type="entry name" value="OS07G0184032 PROTEIN"/>
    <property type="match status" value="1"/>
</dbReference>
<dbReference type="GO" id="GO:0046872">
    <property type="term" value="F:metal ion binding"/>
    <property type="evidence" value="ECO:0007669"/>
    <property type="project" value="UniProtKB-KW"/>
</dbReference>
<feature type="binding site" evidence="6">
    <location>
        <position position="36"/>
    </location>
    <ligand>
        <name>Mg(2+)</name>
        <dbReference type="ChEBI" id="CHEBI:18420"/>
        <label>1</label>
    </ligand>
</feature>
<dbReference type="InterPro" id="IPR020847">
    <property type="entry name" value="AP_endonuclease_F1_BS"/>
</dbReference>
<dbReference type="GO" id="GO:0005634">
    <property type="term" value="C:nucleus"/>
    <property type="evidence" value="ECO:0007669"/>
    <property type="project" value="TreeGrafter"/>
</dbReference>
<keyword evidence="3" id="KW-0378">Hydrolase</keyword>
<feature type="binding site" evidence="6">
    <location>
        <position position="227"/>
    </location>
    <ligand>
        <name>Mg(2+)</name>
        <dbReference type="ChEBI" id="CHEBI:18420"/>
        <label>1</label>
    </ligand>
</feature>
<dbReference type="GO" id="GO:0003677">
    <property type="term" value="F:DNA binding"/>
    <property type="evidence" value="ECO:0007669"/>
    <property type="project" value="InterPro"/>
</dbReference>
<dbReference type="PROSITE" id="PS00726">
    <property type="entry name" value="AP_NUCLEASE_F1_1"/>
    <property type="match status" value="1"/>
</dbReference>
<evidence type="ECO:0000256" key="7">
    <source>
        <dbReference type="PIRSR" id="PIRSR604808-3"/>
    </source>
</evidence>
<comment type="similarity">
    <text evidence="1">Belongs to the DNA repair enzymes AP/ExoA family.</text>
</comment>
<evidence type="ECO:0000256" key="2">
    <source>
        <dbReference type="ARBA" id="ARBA00022723"/>
    </source>
</evidence>
<name>A0A392PBC2_9FABA</name>
<evidence type="ECO:0000256" key="6">
    <source>
        <dbReference type="PIRSR" id="PIRSR604808-2"/>
    </source>
</evidence>
<feature type="domain" description="Endonuclease/exonuclease/phosphatase" evidence="8">
    <location>
        <begin position="4"/>
        <end position="227"/>
    </location>
</feature>
<feature type="active site" evidence="5">
    <location>
        <position position="110"/>
    </location>
</feature>
<feature type="active site" description="Proton donor/acceptor" evidence="5">
    <location>
        <position position="142"/>
    </location>
</feature>
<feature type="non-terminal residue" evidence="9">
    <location>
        <position position="255"/>
    </location>
</feature>
<proteinExistence type="inferred from homology"/>
<evidence type="ECO:0000256" key="3">
    <source>
        <dbReference type="ARBA" id="ARBA00022801"/>
    </source>
</evidence>
<evidence type="ECO:0000313" key="9">
    <source>
        <dbReference type="EMBL" id="MCI08175.1"/>
    </source>
</evidence>
<dbReference type="GO" id="GO:0008081">
    <property type="term" value="F:phosphoric diester hydrolase activity"/>
    <property type="evidence" value="ECO:0007669"/>
    <property type="project" value="TreeGrafter"/>
</dbReference>
<dbReference type="InterPro" id="IPR004808">
    <property type="entry name" value="AP_endonuc_1"/>
</dbReference>
<feature type="binding site" evidence="6">
    <location>
        <position position="226"/>
    </location>
    <ligand>
        <name>Mg(2+)</name>
        <dbReference type="ChEBI" id="CHEBI:18420"/>
        <label>1</label>
    </ligand>
</feature>
<keyword evidence="4 6" id="KW-0460">Magnesium</keyword>
<keyword evidence="2 6" id="KW-0479">Metal-binding</keyword>
<dbReference type="GO" id="GO:0006284">
    <property type="term" value="P:base-excision repair"/>
    <property type="evidence" value="ECO:0007669"/>
    <property type="project" value="TreeGrafter"/>
</dbReference>
<dbReference type="EMBL" id="LXQA010068007">
    <property type="protein sequence ID" value="MCI08175.1"/>
    <property type="molecule type" value="Genomic_DNA"/>
</dbReference>
<dbReference type="Pfam" id="PF03372">
    <property type="entry name" value="Exo_endo_phos"/>
    <property type="match status" value="1"/>
</dbReference>
<sequence length="255" mass="29571">MKIISYNVRGLGGVAKKKDVSQLIKKINPDVMCVQETKLQKLERSQCEVMWGSNDFGFSSKESEGRSGGMLMIWNSRKFKMQSESRGDHYLCVQGLWGQEEIPIAIVNVYAPCEAAKKRVLWEKLSDLLATRPGFRWCVLGDFNSIRMEVERKGVGDFMRREEMIEFDSFITDSELVDLPLIGRKFTWSRIDGSSMSRIDRFLLSEEWCMQWPNSSQWCLEKGLSDHCPILLQDEVKNWGPRPFRMLNCWSEMEG</sequence>